<dbReference type="Pfam" id="PF00850">
    <property type="entry name" value="Hist_deacetyl"/>
    <property type="match status" value="1"/>
</dbReference>
<keyword evidence="4" id="KW-1185">Reference proteome</keyword>
<accession>A0ABP1DWV6</accession>
<reference evidence="4" key="1">
    <citation type="submission" date="2024-04" db="EMBL/GenBank/DDBJ databases">
        <authorList>
            <person name="Shaw F."/>
            <person name="Minotto A."/>
        </authorList>
    </citation>
    <scope>NUCLEOTIDE SEQUENCE [LARGE SCALE GENOMIC DNA]</scope>
</reference>
<feature type="compositionally biased region" description="Polar residues" evidence="1">
    <location>
        <begin position="561"/>
        <end position="576"/>
    </location>
</feature>
<dbReference type="PANTHER" id="PTHR47558:SF1">
    <property type="entry name" value="HISTONE DEACETYLASE HOS3"/>
    <property type="match status" value="1"/>
</dbReference>
<feature type="domain" description="Histone deacetylase" evidence="2">
    <location>
        <begin position="130"/>
        <end position="437"/>
    </location>
</feature>
<evidence type="ECO:0000259" key="2">
    <source>
        <dbReference type="Pfam" id="PF00850"/>
    </source>
</evidence>
<dbReference type="PANTHER" id="PTHR47558">
    <property type="entry name" value="HISTONE DEACETYLASE HOS3"/>
    <property type="match status" value="1"/>
</dbReference>
<dbReference type="EMBL" id="OZ037950">
    <property type="protein sequence ID" value="CAL1712271.1"/>
    <property type="molecule type" value="Genomic_DNA"/>
</dbReference>
<dbReference type="InterPro" id="IPR053244">
    <property type="entry name" value="HDAC_HD_type_1"/>
</dbReference>
<dbReference type="PRINTS" id="PR01270">
    <property type="entry name" value="HDASUPER"/>
</dbReference>
<feature type="compositionally biased region" description="Pro residues" evidence="1">
    <location>
        <begin position="496"/>
        <end position="505"/>
    </location>
</feature>
<dbReference type="Proteomes" id="UP001497453">
    <property type="component" value="Chromosome 7"/>
</dbReference>
<dbReference type="InterPro" id="IPR037138">
    <property type="entry name" value="His_deacetylse_dom_sf"/>
</dbReference>
<feature type="region of interest" description="Disordered" evidence="1">
    <location>
        <begin position="561"/>
        <end position="596"/>
    </location>
</feature>
<dbReference type="InterPro" id="IPR000286">
    <property type="entry name" value="HDACs"/>
</dbReference>
<sequence length="596" mass="65046">MSLSTDTTEISVFIQEDCLRHRFIRSKDVSNIVERPERLRAVNIGISAAISRLESVSSGFDSSNEPVIPTESKSDIDLTDDLTAALDKLKLASSSYPTPLPLNLVKSSAKVELLNNPAVKFVHGDIDGDMYLENLIKWSKESRDRIAQDGTEIPSPLSQGDLIVCPESIDAIQGALGASCEAVDAVLGGVGSNSLTSRSKRAFAAVRPPGHHCGEDTPSGFCFVNNVAVAAAHAHLKHGINRVVILDIDLHHGNGTQSIVWQINEESYRNTIEASNGSQAAKIGPQIFYGSLHDVLSYPCEDGKAELVQAASVSIHGPHGQYIENIHLQTYQSEEEFWERLYNQRYSKLLKKAESFIEETGGPSSDVLVFVSAGFDASEHEHQSMQRHQRRVPTSFYYRFTRDACKFADRVAQGRIISVLEGGYSDRALISGVMAHLIGLASEKEDAIDEEWWNTQNLAALESTTKKRRGGRPSHTKLPAPWLQRTLEVLATIDSSPPPTKPVIPPSSMSLRGRQKRASSGNDSTGSIVKDLASKSLKAESKSNNEDLQKASITEIIGDTSDSLLSDVSEKSNGQVQGKKLPRVILKLSPKPESES</sequence>
<evidence type="ECO:0000256" key="1">
    <source>
        <dbReference type="SAM" id="MobiDB-lite"/>
    </source>
</evidence>
<organism evidence="3 4">
    <name type="scientific">Somion occarium</name>
    <dbReference type="NCBI Taxonomy" id="3059160"/>
    <lineage>
        <taxon>Eukaryota</taxon>
        <taxon>Fungi</taxon>
        <taxon>Dikarya</taxon>
        <taxon>Basidiomycota</taxon>
        <taxon>Agaricomycotina</taxon>
        <taxon>Agaricomycetes</taxon>
        <taxon>Polyporales</taxon>
        <taxon>Cerrenaceae</taxon>
        <taxon>Somion</taxon>
    </lineage>
</organism>
<gene>
    <name evidence="3" type="ORF">GFSPODELE1_LOCUS8746</name>
</gene>
<dbReference type="SUPFAM" id="SSF52768">
    <property type="entry name" value="Arginase/deacetylase"/>
    <property type="match status" value="1"/>
</dbReference>
<evidence type="ECO:0000313" key="4">
    <source>
        <dbReference type="Proteomes" id="UP001497453"/>
    </source>
</evidence>
<name>A0ABP1DWV6_9APHY</name>
<feature type="region of interest" description="Disordered" evidence="1">
    <location>
        <begin position="493"/>
        <end position="529"/>
    </location>
</feature>
<dbReference type="InterPro" id="IPR023801">
    <property type="entry name" value="His_deacetylse_dom"/>
</dbReference>
<dbReference type="Gene3D" id="3.40.800.20">
    <property type="entry name" value="Histone deacetylase domain"/>
    <property type="match status" value="1"/>
</dbReference>
<evidence type="ECO:0000313" key="3">
    <source>
        <dbReference type="EMBL" id="CAL1712271.1"/>
    </source>
</evidence>
<protein>
    <recommendedName>
        <fullName evidence="2">Histone deacetylase domain-containing protein</fullName>
    </recommendedName>
</protein>
<proteinExistence type="predicted"/>
<dbReference type="InterPro" id="IPR023696">
    <property type="entry name" value="Ureohydrolase_dom_sf"/>
</dbReference>
<feature type="compositionally biased region" description="Polar residues" evidence="1">
    <location>
        <begin position="518"/>
        <end position="527"/>
    </location>
</feature>